<dbReference type="CDD" id="cd12914">
    <property type="entry name" value="PDC1_DGC_like"/>
    <property type="match status" value="1"/>
</dbReference>
<dbReference type="Gene3D" id="3.30.70.270">
    <property type="match status" value="1"/>
</dbReference>
<dbReference type="InterPro" id="IPR043128">
    <property type="entry name" value="Rev_trsase/Diguanyl_cyclase"/>
</dbReference>
<dbReference type="EMBL" id="BX640427">
    <property type="protein sequence ID" value="CAE36884.1"/>
    <property type="molecule type" value="Genomic_DNA"/>
</dbReference>
<accession>Q7WA14</accession>
<dbReference type="CDD" id="cd12915">
    <property type="entry name" value="PDC2_DGC_like"/>
    <property type="match status" value="1"/>
</dbReference>
<feature type="transmembrane region" description="Helical" evidence="5">
    <location>
        <begin position="12"/>
        <end position="36"/>
    </location>
</feature>
<dbReference type="InterPro" id="IPR050469">
    <property type="entry name" value="Diguanylate_Cyclase"/>
</dbReference>
<dbReference type="Proteomes" id="UP000001421">
    <property type="component" value="Chromosome"/>
</dbReference>
<keyword evidence="5" id="KW-0472">Membrane</keyword>
<gene>
    <name evidence="7" type="ordered locus">BPP1583</name>
</gene>
<dbReference type="CDD" id="cd01949">
    <property type="entry name" value="GGDEF"/>
    <property type="match status" value="1"/>
</dbReference>
<evidence type="ECO:0000259" key="6">
    <source>
        <dbReference type="PROSITE" id="PS50887"/>
    </source>
</evidence>
<dbReference type="Gene3D" id="3.30.450.20">
    <property type="entry name" value="PAS domain"/>
    <property type="match status" value="2"/>
</dbReference>
<dbReference type="PROSITE" id="PS50887">
    <property type="entry name" value="GGDEF"/>
    <property type="match status" value="1"/>
</dbReference>
<dbReference type="GO" id="GO:0005886">
    <property type="term" value="C:plasma membrane"/>
    <property type="evidence" value="ECO:0007669"/>
    <property type="project" value="TreeGrafter"/>
</dbReference>
<dbReference type="GO" id="GO:1902201">
    <property type="term" value="P:negative regulation of bacterial-type flagellum-dependent cell motility"/>
    <property type="evidence" value="ECO:0007669"/>
    <property type="project" value="TreeGrafter"/>
</dbReference>
<evidence type="ECO:0000256" key="5">
    <source>
        <dbReference type="SAM" id="Phobius"/>
    </source>
</evidence>
<dbReference type="GO" id="GO:0043709">
    <property type="term" value="P:cell adhesion involved in single-species biofilm formation"/>
    <property type="evidence" value="ECO:0007669"/>
    <property type="project" value="TreeGrafter"/>
</dbReference>
<feature type="coiled-coil region" evidence="3">
    <location>
        <begin position="304"/>
        <end position="331"/>
    </location>
</feature>
<evidence type="ECO:0000256" key="4">
    <source>
        <dbReference type="SAM" id="MobiDB-lite"/>
    </source>
</evidence>
<sequence length="514" mass="55818">MALSRPARLLSRIGMVTALGIVAALGIVIAVASILAQDRQQVWEREARSARNVLQALAGEFERTVTAYDLVIRGVIGDLAQPAVAAMGPEALHRLLFQQGARPDNLAVLLVLDERGEVILDSRTAVVAPRNRSRRDYFQAHVDNPQAGLFISKPYRSRNRNGELSIALSRRLAHPDGSFAGVVVAAVSLSYFRDRVVQLNVGPRGSMTLFRDDGIVISRKPYVEAQIGVDLSESANVSRFPREGRGAFVGTAILDGVERLYQFERVGKLPLIMVVALSTDDMMTPWRRHAWVLAGAVLLLCALLVALLAALERELRRRRNAEAELAQLARIDTLSGLLNRRAFAQVLALEWEAALRGRTPLALLLVDVDHFKAYYDCYGRSASDVLLRRVADAVRDCVPYAANVVARHGADEFVVLLPGMGLRSAAWLAERVRARVLGLAVPHRGNRGGVVSVSIGCTAMTPLAGSEAAVLVERADAALYLAKSRGRNRVERIGDPSTAGQGAEREMAQEPGGS</sequence>
<protein>
    <recommendedName>
        <fullName evidence="1">diguanylate cyclase</fullName>
        <ecNumber evidence="1">2.7.7.65</ecNumber>
    </recommendedName>
</protein>
<dbReference type="GO" id="GO:0052621">
    <property type="term" value="F:diguanylate cyclase activity"/>
    <property type="evidence" value="ECO:0007669"/>
    <property type="project" value="UniProtKB-EC"/>
</dbReference>
<dbReference type="Pfam" id="PF00990">
    <property type="entry name" value="GGDEF"/>
    <property type="match status" value="1"/>
</dbReference>
<name>Q7WA14_BORPA</name>
<evidence type="ECO:0000256" key="3">
    <source>
        <dbReference type="SAM" id="Coils"/>
    </source>
</evidence>
<evidence type="ECO:0000256" key="1">
    <source>
        <dbReference type="ARBA" id="ARBA00012528"/>
    </source>
</evidence>
<dbReference type="InterPro" id="IPR029787">
    <property type="entry name" value="Nucleotide_cyclase"/>
</dbReference>
<dbReference type="PANTHER" id="PTHR45138">
    <property type="entry name" value="REGULATORY COMPONENTS OF SENSORY TRANSDUCTION SYSTEM"/>
    <property type="match status" value="1"/>
</dbReference>
<evidence type="ECO:0000256" key="2">
    <source>
        <dbReference type="ARBA" id="ARBA00034247"/>
    </source>
</evidence>
<evidence type="ECO:0000313" key="7">
    <source>
        <dbReference type="EMBL" id="CAE36884.1"/>
    </source>
</evidence>
<organism evidence="7 8">
    <name type="scientific">Bordetella parapertussis (strain 12822 / ATCC BAA-587 / NCTC 13253)</name>
    <dbReference type="NCBI Taxonomy" id="257311"/>
    <lineage>
        <taxon>Bacteria</taxon>
        <taxon>Pseudomonadati</taxon>
        <taxon>Pseudomonadota</taxon>
        <taxon>Betaproteobacteria</taxon>
        <taxon>Burkholderiales</taxon>
        <taxon>Alcaligenaceae</taxon>
        <taxon>Bordetella</taxon>
    </lineage>
</organism>
<proteinExistence type="predicted"/>
<dbReference type="PANTHER" id="PTHR45138:SF9">
    <property type="entry name" value="DIGUANYLATE CYCLASE DGCM-RELATED"/>
    <property type="match status" value="1"/>
</dbReference>
<evidence type="ECO:0000313" key="8">
    <source>
        <dbReference type="Proteomes" id="UP000001421"/>
    </source>
</evidence>
<dbReference type="NCBIfam" id="TIGR00254">
    <property type="entry name" value="GGDEF"/>
    <property type="match status" value="1"/>
</dbReference>
<reference evidence="7 8" key="1">
    <citation type="journal article" date="2003" name="Nat. Genet.">
        <title>Comparative analysis of the genome sequences of Bordetella pertussis, Bordetella parapertussis and Bordetella bronchiseptica.</title>
        <authorList>
            <person name="Parkhill J."/>
            <person name="Sebaihia M."/>
            <person name="Preston A."/>
            <person name="Murphy L.D."/>
            <person name="Thomson N.R."/>
            <person name="Harris D.E."/>
            <person name="Holden M.T.G."/>
            <person name="Churcher C.M."/>
            <person name="Bentley S.D."/>
            <person name="Mungall K.L."/>
            <person name="Cerdeno-Tarraga A.-M."/>
            <person name="Temple L."/>
            <person name="James K.D."/>
            <person name="Harris B."/>
            <person name="Quail M.A."/>
            <person name="Achtman M."/>
            <person name="Atkin R."/>
            <person name="Baker S."/>
            <person name="Basham D."/>
            <person name="Bason N."/>
            <person name="Cherevach I."/>
            <person name="Chillingworth T."/>
            <person name="Collins M."/>
            <person name="Cronin A."/>
            <person name="Davis P."/>
            <person name="Doggett J."/>
            <person name="Feltwell T."/>
            <person name="Goble A."/>
            <person name="Hamlin N."/>
            <person name="Hauser H."/>
            <person name="Holroyd S."/>
            <person name="Jagels K."/>
            <person name="Leather S."/>
            <person name="Moule S."/>
            <person name="Norberczak H."/>
            <person name="O'Neil S."/>
            <person name="Ormond D."/>
            <person name="Price C."/>
            <person name="Rabbinowitsch E."/>
            <person name="Rutter S."/>
            <person name="Sanders M."/>
            <person name="Saunders D."/>
            <person name="Seeger K."/>
            <person name="Sharp S."/>
            <person name="Simmonds M."/>
            <person name="Skelton J."/>
            <person name="Squares R."/>
            <person name="Squares S."/>
            <person name="Stevens K."/>
            <person name="Unwin L."/>
            <person name="Whitehead S."/>
            <person name="Barrell B.G."/>
            <person name="Maskell D.J."/>
        </authorList>
    </citation>
    <scope>NUCLEOTIDE SEQUENCE [LARGE SCALE GENOMIC DNA]</scope>
    <source>
        <strain evidence="7 8">12822 / ATCC BAA-587 / NCTC 13253</strain>
    </source>
</reference>
<dbReference type="SUPFAM" id="SSF55073">
    <property type="entry name" value="Nucleotide cyclase"/>
    <property type="match status" value="1"/>
</dbReference>
<dbReference type="AlphaFoldDB" id="Q7WA14"/>
<feature type="domain" description="GGDEF" evidence="6">
    <location>
        <begin position="359"/>
        <end position="495"/>
    </location>
</feature>
<dbReference type="EC" id="2.7.7.65" evidence="1"/>
<comment type="catalytic activity">
    <reaction evidence="2">
        <text>2 GTP = 3',3'-c-di-GMP + 2 diphosphate</text>
        <dbReference type="Rhea" id="RHEA:24898"/>
        <dbReference type="ChEBI" id="CHEBI:33019"/>
        <dbReference type="ChEBI" id="CHEBI:37565"/>
        <dbReference type="ChEBI" id="CHEBI:58805"/>
        <dbReference type="EC" id="2.7.7.65"/>
    </reaction>
</comment>
<feature type="transmembrane region" description="Helical" evidence="5">
    <location>
        <begin position="290"/>
        <end position="311"/>
    </location>
</feature>
<dbReference type="InterPro" id="IPR054327">
    <property type="entry name" value="His-kinase-like_sensor"/>
</dbReference>
<keyword evidence="5" id="KW-0812">Transmembrane</keyword>
<dbReference type="KEGG" id="bpa:BPP1583"/>
<keyword evidence="3" id="KW-0175">Coiled coil</keyword>
<dbReference type="InterPro" id="IPR000160">
    <property type="entry name" value="GGDEF_dom"/>
</dbReference>
<keyword evidence="5" id="KW-1133">Transmembrane helix</keyword>
<dbReference type="HOGENOM" id="CLU_000445_134_3_4"/>
<dbReference type="SMART" id="SM00267">
    <property type="entry name" value="GGDEF"/>
    <property type="match status" value="1"/>
</dbReference>
<dbReference type="Pfam" id="PF22588">
    <property type="entry name" value="dCache_1_like"/>
    <property type="match status" value="1"/>
</dbReference>
<feature type="region of interest" description="Disordered" evidence="4">
    <location>
        <begin position="491"/>
        <end position="514"/>
    </location>
</feature>